<dbReference type="InterPro" id="IPR018289">
    <property type="entry name" value="MULE_transposase_dom"/>
</dbReference>
<dbReference type="EMBL" id="CARXXK010000002">
    <property type="protein sequence ID" value="CAI6357742.1"/>
    <property type="molecule type" value="Genomic_DNA"/>
</dbReference>
<proteinExistence type="predicted"/>
<keyword evidence="3" id="KW-1185">Reference proteome</keyword>
<dbReference type="Pfam" id="PF10551">
    <property type="entry name" value="MULE"/>
    <property type="match status" value="1"/>
</dbReference>
<sequence>MEKVIREIGGSRGVGLKFKDEDGYTYWKNRQCRLHFTVRCASWRAGCRAKGRVLNNDKTKVILIICHETHPEDQLALHNFKNICNQRAQTENIPLRVIYNETCTSAEFINVHVGAFVSHRRTMRRHRRQTQPVSPRSMTEFHGQLSGDYTHLTKLDNATLYNGLIGNTPQEGVILLFILPEVINILRTGTTFLFDGTFASAPSFGNECQQLYVIMGITFNTGFPIGFALMSRKTECAYSALFNKILTLVPEWKPQTIIIDFERAAIASIKSIFPNTVIRGCWFHSSQAVWRKVGNIGLTELCTDNRAAYDIVHLLMTLPLLPQNLIMEGFESIKRMYRENELLSLGDNGGQFNQLFDYYRSTWLQGVNADMLSVNDTVWRTNNVLEVSHQHLLLHMGNRHHPEPWIFLKGLITYSRGILIDYTAVTDGEQIREPQRQVWIDNQRRLDLAMRLLNEGRYSILEFLVCSRHATANFGVLRPQPLQIQPVNDPQPQPLHIEPAINVPRPPSPILFELPPHPSREEILARLLPARIRQPVPANLFDVSSDSDDNDENVIAVIPRANQIENEDFNILENSDSNDEENVMARSQAIRPHTNWIHGEDLTSNYL</sequence>
<protein>
    <recommendedName>
        <fullName evidence="1">MULE transposase domain-containing protein</fullName>
    </recommendedName>
</protein>
<evidence type="ECO:0000259" key="1">
    <source>
        <dbReference type="Pfam" id="PF10551"/>
    </source>
</evidence>
<evidence type="ECO:0000313" key="3">
    <source>
        <dbReference type="Proteomes" id="UP001160148"/>
    </source>
</evidence>
<dbReference type="PANTHER" id="PTHR47160">
    <property type="entry name" value="PUTATIVE-RELATED"/>
    <property type="match status" value="1"/>
</dbReference>
<accession>A0AAV0WPH4</accession>
<name>A0AAV0WPH4_9HEMI</name>
<comment type="caution">
    <text evidence="2">The sequence shown here is derived from an EMBL/GenBank/DDBJ whole genome shotgun (WGS) entry which is preliminary data.</text>
</comment>
<gene>
    <name evidence="2" type="ORF">MEUPH1_LOCUS13335</name>
</gene>
<dbReference type="PANTHER" id="PTHR47160:SF5">
    <property type="entry name" value="MULE TRANSPOSASE DOMAIN-CONTAINING PROTEIN"/>
    <property type="match status" value="1"/>
</dbReference>
<organism evidence="2 3">
    <name type="scientific">Macrosiphum euphorbiae</name>
    <name type="common">potato aphid</name>
    <dbReference type="NCBI Taxonomy" id="13131"/>
    <lineage>
        <taxon>Eukaryota</taxon>
        <taxon>Metazoa</taxon>
        <taxon>Ecdysozoa</taxon>
        <taxon>Arthropoda</taxon>
        <taxon>Hexapoda</taxon>
        <taxon>Insecta</taxon>
        <taxon>Pterygota</taxon>
        <taxon>Neoptera</taxon>
        <taxon>Paraneoptera</taxon>
        <taxon>Hemiptera</taxon>
        <taxon>Sternorrhyncha</taxon>
        <taxon>Aphidomorpha</taxon>
        <taxon>Aphidoidea</taxon>
        <taxon>Aphididae</taxon>
        <taxon>Macrosiphini</taxon>
        <taxon>Macrosiphum</taxon>
    </lineage>
</organism>
<feature type="domain" description="MULE transposase" evidence="1">
    <location>
        <begin position="193"/>
        <end position="285"/>
    </location>
</feature>
<reference evidence="2 3" key="1">
    <citation type="submission" date="2023-01" db="EMBL/GenBank/DDBJ databases">
        <authorList>
            <person name="Whitehead M."/>
        </authorList>
    </citation>
    <scope>NUCLEOTIDE SEQUENCE [LARGE SCALE GENOMIC DNA]</scope>
</reference>
<dbReference type="AlphaFoldDB" id="A0AAV0WPH4"/>
<evidence type="ECO:0000313" key="2">
    <source>
        <dbReference type="EMBL" id="CAI6357742.1"/>
    </source>
</evidence>
<dbReference type="Proteomes" id="UP001160148">
    <property type="component" value="Unassembled WGS sequence"/>
</dbReference>